<dbReference type="HOGENOM" id="CLU_2442992_0_0_1"/>
<evidence type="ECO:0000313" key="1">
    <source>
        <dbReference type="EMBL" id="EKC37447.1"/>
    </source>
</evidence>
<protein>
    <submittedName>
        <fullName evidence="1">Uncharacterized protein</fullName>
    </submittedName>
</protein>
<accession>K1QKZ2</accession>
<proteinExistence type="predicted"/>
<organism evidence="1">
    <name type="scientific">Magallana gigas</name>
    <name type="common">Pacific oyster</name>
    <name type="synonym">Crassostrea gigas</name>
    <dbReference type="NCBI Taxonomy" id="29159"/>
    <lineage>
        <taxon>Eukaryota</taxon>
        <taxon>Metazoa</taxon>
        <taxon>Spiralia</taxon>
        <taxon>Lophotrochozoa</taxon>
        <taxon>Mollusca</taxon>
        <taxon>Bivalvia</taxon>
        <taxon>Autobranchia</taxon>
        <taxon>Pteriomorphia</taxon>
        <taxon>Ostreida</taxon>
        <taxon>Ostreoidea</taxon>
        <taxon>Ostreidae</taxon>
        <taxon>Magallana</taxon>
    </lineage>
</organism>
<dbReference type="InParanoid" id="K1QKZ2"/>
<gene>
    <name evidence="1" type="ORF">CGI_10006992</name>
</gene>
<reference evidence="1" key="1">
    <citation type="journal article" date="2012" name="Nature">
        <title>The oyster genome reveals stress adaptation and complexity of shell formation.</title>
        <authorList>
            <person name="Zhang G."/>
            <person name="Fang X."/>
            <person name="Guo X."/>
            <person name="Li L."/>
            <person name="Luo R."/>
            <person name="Xu F."/>
            <person name="Yang P."/>
            <person name="Zhang L."/>
            <person name="Wang X."/>
            <person name="Qi H."/>
            <person name="Xiong Z."/>
            <person name="Que H."/>
            <person name="Xie Y."/>
            <person name="Holland P.W."/>
            <person name="Paps J."/>
            <person name="Zhu Y."/>
            <person name="Wu F."/>
            <person name="Chen Y."/>
            <person name="Wang J."/>
            <person name="Peng C."/>
            <person name="Meng J."/>
            <person name="Yang L."/>
            <person name="Liu J."/>
            <person name="Wen B."/>
            <person name="Zhang N."/>
            <person name="Huang Z."/>
            <person name="Zhu Q."/>
            <person name="Feng Y."/>
            <person name="Mount A."/>
            <person name="Hedgecock D."/>
            <person name="Xu Z."/>
            <person name="Liu Y."/>
            <person name="Domazet-Loso T."/>
            <person name="Du Y."/>
            <person name="Sun X."/>
            <person name="Zhang S."/>
            <person name="Liu B."/>
            <person name="Cheng P."/>
            <person name="Jiang X."/>
            <person name="Li J."/>
            <person name="Fan D."/>
            <person name="Wang W."/>
            <person name="Fu W."/>
            <person name="Wang T."/>
            <person name="Wang B."/>
            <person name="Zhang J."/>
            <person name="Peng Z."/>
            <person name="Li Y."/>
            <person name="Li N."/>
            <person name="Wang J."/>
            <person name="Chen M."/>
            <person name="He Y."/>
            <person name="Tan F."/>
            <person name="Song X."/>
            <person name="Zheng Q."/>
            <person name="Huang R."/>
            <person name="Yang H."/>
            <person name="Du X."/>
            <person name="Chen L."/>
            <person name="Yang M."/>
            <person name="Gaffney P.M."/>
            <person name="Wang S."/>
            <person name="Luo L."/>
            <person name="She Z."/>
            <person name="Ming Y."/>
            <person name="Huang W."/>
            <person name="Zhang S."/>
            <person name="Huang B."/>
            <person name="Zhang Y."/>
            <person name="Qu T."/>
            <person name="Ni P."/>
            <person name="Miao G."/>
            <person name="Wang J."/>
            <person name="Wang Q."/>
            <person name="Steinberg C.E."/>
            <person name="Wang H."/>
            <person name="Li N."/>
            <person name="Qian L."/>
            <person name="Zhang G."/>
            <person name="Li Y."/>
            <person name="Yang H."/>
            <person name="Liu X."/>
            <person name="Wang J."/>
            <person name="Yin Y."/>
            <person name="Wang J."/>
        </authorList>
    </citation>
    <scope>NUCLEOTIDE SEQUENCE [LARGE SCALE GENOMIC DNA]</scope>
    <source>
        <strain evidence="1">05x7-T-G4-1.051#20</strain>
    </source>
</reference>
<dbReference type="EMBL" id="JH816194">
    <property type="protein sequence ID" value="EKC37447.1"/>
    <property type="molecule type" value="Genomic_DNA"/>
</dbReference>
<sequence>MVVYGMVVEFVMELKNIYGRKYNLILIKLKYRLCLANGDISRKYRATLPRGTAQCECNGGRLPLGWWMSYKQRKRSCQSFPKSLSNVLPK</sequence>
<name>K1QKZ2_MAGGI</name>
<dbReference type="AlphaFoldDB" id="K1QKZ2"/>